<evidence type="ECO:0000259" key="5">
    <source>
        <dbReference type="Pfam" id="PF04542"/>
    </source>
</evidence>
<dbReference type="GO" id="GO:0003677">
    <property type="term" value="F:DNA binding"/>
    <property type="evidence" value="ECO:0007669"/>
    <property type="project" value="UniProtKB-KW"/>
</dbReference>
<dbReference type="AlphaFoldDB" id="A0A078MH59"/>
<evidence type="ECO:0000256" key="2">
    <source>
        <dbReference type="ARBA" id="ARBA00023082"/>
    </source>
</evidence>
<dbReference type="Gene3D" id="1.20.140.160">
    <property type="match status" value="1"/>
</dbReference>
<dbReference type="InterPro" id="IPR013324">
    <property type="entry name" value="RNA_pol_sigma_r3/r4-like"/>
</dbReference>
<dbReference type="GO" id="GO:0006352">
    <property type="term" value="P:DNA-templated transcription initiation"/>
    <property type="evidence" value="ECO:0007669"/>
    <property type="project" value="InterPro"/>
</dbReference>
<dbReference type="Pfam" id="PF04545">
    <property type="entry name" value="Sigma70_r4"/>
    <property type="match status" value="1"/>
</dbReference>
<dbReference type="PANTHER" id="PTHR30385">
    <property type="entry name" value="SIGMA FACTOR F FLAGELLAR"/>
    <property type="match status" value="1"/>
</dbReference>
<dbReference type="InterPro" id="IPR007630">
    <property type="entry name" value="RNA_pol_sigma70_r4"/>
</dbReference>
<organism evidence="7">
    <name type="scientific">Arthrobacter saudimassiliensis</name>
    <dbReference type="NCBI Taxonomy" id="1461584"/>
    <lineage>
        <taxon>Bacteria</taxon>
        <taxon>Bacillati</taxon>
        <taxon>Actinomycetota</taxon>
        <taxon>Actinomycetes</taxon>
        <taxon>Micrococcales</taxon>
        <taxon>Micrococcaceae</taxon>
        <taxon>Arthrobacter</taxon>
    </lineage>
</organism>
<dbReference type="EMBL" id="LN483070">
    <property type="protein sequence ID" value="CEA06653.1"/>
    <property type="molecule type" value="Genomic_DNA"/>
</dbReference>
<dbReference type="PIRSF" id="PIRSF000770">
    <property type="entry name" value="RNA_pol_sigma-SigE/K"/>
    <property type="match status" value="1"/>
</dbReference>
<dbReference type="InterPro" id="IPR014284">
    <property type="entry name" value="RNA_pol_sigma-70_dom"/>
</dbReference>
<dbReference type="NCBIfam" id="TIGR02937">
    <property type="entry name" value="sigma70-ECF"/>
    <property type="match status" value="1"/>
</dbReference>
<dbReference type="GO" id="GO:0016987">
    <property type="term" value="F:sigma factor activity"/>
    <property type="evidence" value="ECO:0007669"/>
    <property type="project" value="UniProtKB-KW"/>
</dbReference>
<dbReference type="SUPFAM" id="SSF88659">
    <property type="entry name" value="Sigma3 and sigma4 domains of RNA polymerase sigma factors"/>
    <property type="match status" value="2"/>
</dbReference>
<dbReference type="PATRIC" id="fig|1461584.3.peg.56"/>
<name>A0A078MH59_9MICC</name>
<evidence type="ECO:0000256" key="3">
    <source>
        <dbReference type="ARBA" id="ARBA00023125"/>
    </source>
</evidence>
<protein>
    <submittedName>
        <fullName evidence="7">RNA polymerase sigma factor FliA</fullName>
    </submittedName>
</protein>
<accession>A0A078MH59</accession>
<evidence type="ECO:0000259" key="6">
    <source>
        <dbReference type="Pfam" id="PF04545"/>
    </source>
</evidence>
<gene>
    <name evidence="7" type="primary">fliA</name>
    <name evidence="7" type="ORF">BN1051_00057</name>
</gene>
<dbReference type="Pfam" id="PF04542">
    <property type="entry name" value="Sigma70_r2"/>
    <property type="match status" value="1"/>
</dbReference>
<sequence>MNRIERNQLVVENLPLVGYLVSEVCAKATHLCRDDLASVGAIALITSADSFNPDLGVPFGAYARRRIVGAFADEMRASDWATRSARRRIKETLAVRETLTGALGRTPSVDEIAAAMGVDRGVAEDALADAARTVSSLDEGGIDFIASALPSPEGSALAAEGAGYLKAAVEALPEKMRYIVEQVYFHERSVKDLAAELGATHSAVSQQRAEAVRLLRDGLAAHYADDDNAAPEVTSRVSPARRAAYLASMAERSIGGLTRHAAVAGGGYGSLNPAS</sequence>
<dbReference type="Gene3D" id="1.10.1740.10">
    <property type="match status" value="1"/>
</dbReference>
<keyword evidence="1" id="KW-0805">Transcription regulation</keyword>
<keyword evidence="2" id="KW-0731">Sigma factor</keyword>
<dbReference type="InterPro" id="IPR007627">
    <property type="entry name" value="RNA_pol_sigma70_r2"/>
</dbReference>
<feature type="domain" description="RNA polymerase sigma-70 region 4" evidence="6">
    <location>
        <begin position="169"/>
        <end position="216"/>
    </location>
</feature>
<evidence type="ECO:0000256" key="4">
    <source>
        <dbReference type="ARBA" id="ARBA00023163"/>
    </source>
</evidence>
<proteinExistence type="predicted"/>
<evidence type="ECO:0000313" key="7">
    <source>
        <dbReference type="EMBL" id="CEA06653.1"/>
    </source>
</evidence>
<evidence type="ECO:0000256" key="1">
    <source>
        <dbReference type="ARBA" id="ARBA00023015"/>
    </source>
</evidence>
<keyword evidence="4" id="KW-0804">Transcription</keyword>
<reference evidence="7" key="1">
    <citation type="submission" date="2014-07" db="EMBL/GenBank/DDBJ databases">
        <authorList>
            <person name="Urmite Genomes Urmite Genomes"/>
        </authorList>
    </citation>
    <scope>NUCLEOTIDE SEQUENCE</scope>
    <source>
        <strain evidence="7">11W110_air</strain>
    </source>
</reference>
<dbReference type="InterPro" id="IPR013325">
    <property type="entry name" value="RNA_pol_sigma_r2"/>
</dbReference>
<feature type="domain" description="RNA polymerase sigma-70 region 2" evidence="5">
    <location>
        <begin position="10"/>
        <end position="80"/>
    </location>
</feature>
<dbReference type="SUPFAM" id="SSF88946">
    <property type="entry name" value="Sigma2 domain of RNA polymerase sigma factors"/>
    <property type="match status" value="1"/>
</dbReference>
<dbReference type="InterPro" id="IPR000943">
    <property type="entry name" value="RNA_pol_sigma70"/>
</dbReference>
<keyword evidence="3" id="KW-0238">DNA-binding</keyword>